<organism evidence="4 5">
    <name type="scientific">Nocardioides mangrovicus</name>
    <dbReference type="NCBI Taxonomy" id="2478913"/>
    <lineage>
        <taxon>Bacteria</taxon>
        <taxon>Bacillati</taxon>
        <taxon>Actinomycetota</taxon>
        <taxon>Actinomycetes</taxon>
        <taxon>Propionibacteriales</taxon>
        <taxon>Nocardioidaceae</taxon>
        <taxon>Nocardioides</taxon>
    </lineage>
</organism>
<dbReference type="EMBL" id="RDBE01000007">
    <property type="protein sequence ID" value="RLV49117.1"/>
    <property type="molecule type" value="Genomic_DNA"/>
</dbReference>
<dbReference type="InterPro" id="IPR010099">
    <property type="entry name" value="SDR39U1"/>
</dbReference>
<evidence type="ECO:0000259" key="2">
    <source>
        <dbReference type="Pfam" id="PF01370"/>
    </source>
</evidence>
<dbReference type="PANTHER" id="PTHR11092">
    <property type="entry name" value="SUGAR NUCLEOTIDE EPIMERASE RELATED"/>
    <property type="match status" value="1"/>
</dbReference>
<dbReference type="InterPro" id="IPR036291">
    <property type="entry name" value="NAD(P)-bd_dom_sf"/>
</dbReference>
<dbReference type="PANTHER" id="PTHR11092:SF0">
    <property type="entry name" value="EPIMERASE FAMILY PROTEIN SDR39U1"/>
    <property type="match status" value="1"/>
</dbReference>
<dbReference type="NCBIfam" id="TIGR01777">
    <property type="entry name" value="yfcH"/>
    <property type="match status" value="1"/>
</dbReference>
<evidence type="ECO:0000313" key="5">
    <source>
        <dbReference type="Proteomes" id="UP000281708"/>
    </source>
</evidence>
<gene>
    <name evidence="4" type="ORF">D9V37_11145</name>
</gene>
<evidence type="ECO:0000313" key="4">
    <source>
        <dbReference type="EMBL" id="RLV49117.1"/>
    </source>
</evidence>
<dbReference type="OrthoDB" id="9801773at2"/>
<feature type="domain" description="DUF1731" evidence="3">
    <location>
        <begin position="248"/>
        <end position="292"/>
    </location>
</feature>
<comment type="caution">
    <text evidence="4">The sequence shown here is derived from an EMBL/GenBank/DDBJ whole genome shotgun (WGS) entry which is preliminary data.</text>
</comment>
<dbReference type="AlphaFoldDB" id="A0A3L8P2B7"/>
<comment type="similarity">
    <text evidence="1">Belongs to the NAD(P)-dependent epimerase/dehydratase family. SDR39U1 subfamily.</text>
</comment>
<dbReference type="SUPFAM" id="SSF51735">
    <property type="entry name" value="NAD(P)-binding Rossmann-fold domains"/>
    <property type="match status" value="1"/>
</dbReference>
<evidence type="ECO:0000259" key="3">
    <source>
        <dbReference type="Pfam" id="PF08338"/>
    </source>
</evidence>
<accession>A0A3L8P2B7</accession>
<dbReference type="Pfam" id="PF01370">
    <property type="entry name" value="Epimerase"/>
    <property type="match status" value="1"/>
</dbReference>
<dbReference type="Gene3D" id="3.40.50.720">
    <property type="entry name" value="NAD(P)-binding Rossmann-like Domain"/>
    <property type="match status" value="1"/>
</dbReference>
<name>A0A3L8P2B7_9ACTN</name>
<dbReference type="InterPro" id="IPR013549">
    <property type="entry name" value="DUF1731"/>
</dbReference>
<dbReference type="Proteomes" id="UP000281708">
    <property type="component" value="Unassembled WGS sequence"/>
</dbReference>
<evidence type="ECO:0000256" key="1">
    <source>
        <dbReference type="ARBA" id="ARBA00009353"/>
    </source>
</evidence>
<feature type="domain" description="NAD-dependent epimerase/dehydratase" evidence="2">
    <location>
        <begin position="4"/>
        <end position="128"/>
    </location>
</feature>
<sequence>MRFLLAGSSGFLGTRLRDTLLTSGHEVLRLVRHRPEGPDQREWDPYTAPLDLGHLDGVDVVVNLAGSPTFGNPHSARWREELQRSRVATTRTLAEAIAAAESRPAFLAGNATGWYGDHGEELLEESSDSRGDALLTRVSRAWQRAAQPAVDAGARVVFLRTSPVLDRRSEPLHLQTLLFKAGLGGPLGDGRQYYPCIATADWVGGVLHCAEHDSLAGPVNLTLAEPTTNAGFTRALGRAVHRPTVLRVPAFAIRPLAGGLAPELLGSVRLVPRALLDSGYAFRHPDIDAAVRAGLSA</sequence>
<dbReference type="InterPro" id="IPR001509">
    <property type="entry name" value="Epimerase_deHydtase"/>
</dbReference>
<protein>
    <submittedName>
        <fullName evidence="4">TIGR01777 family protein</fullName>
    </submittedName>
</protein>
<dbReference type="Pfam" id="PF08338">
    <property type="entry name" value="DUF1731"/>
    <property type="match status" value="1"/>
</dbReference>
<keyword evidence="5" id="KW-1185">Reference proteome</keyword>
<dbReference type="RefSeq" id="WP_121806220.1">
    <property type="nucleotide sequence ID" value="NZ_RDBE01000007.1"/>
</dbReference>
<proteinExistence type="inferred from homology"/>
<reference evidence="4 5" key="1">
    <citation type="submission" date="2018-10" db="EMBL/GenBank/DDBJ databases">
        <title>Marmoricola sp. 4Q3S-7 whole genome shotgun sequence.</title>
        <authorList>
            <person name="Li F."/>
        </authorList>
    </citation>
    <scope>NUCLEOTIDE SEQUENCE [LARGE SCALE GENOMIC DNA]</scope>
    <source>
        <strain evidence="4 5">4Q3S-7</strain>
    </source>
</reference>